<evidence type="ECO:0000313" key="12">
    <source>
        <dbReference type="Proteomes" id="UP000009022"/>
    </source>
</evidence>
<feature type="transmembrane region" description="Helical" evidence="9">
    <location>
        <begin position="233"/>
        <end position="255"/>
    </location>
</feature>
<proteinExistence type="inferred from homology"/>
<evidence type="ECO:0000256" key="9">
    <source>
        <dbReference type="SAM" id="Phobius"/>
    </source>
</evidence>
<organism evidence="11 12">
    <name type="scientific">Trichoplax adhaerens</name>
    <name type="common">Trichoplax reptans</name>
    <dbReference type="NCBI Taxonomy" id="10228"/>
    <lineage>
        <taxon>Eukaryota</taxon>
        <taxon>Metazoa</taxon>
        <taxon>Placozoa</taxon>
        <taxon>Uniplacotomia</taxon>
        <taxon>Trichoplacea</taxon>
        <taxon>Trichoplacidae</taxon>
        <taxon>Trichoplax</taxon>
    </lineage>
</organism>
<dbReference type="GO" id="GO:0032870">
    <property type="term" value="P:cellular response to hormone stimulus"/>
    <property type="evidence" value="ECO:0000318"/>
    <property type="project" value="GO_Central"/>
</dbReference>
<evidence type="ECO:0000256" key="7">
    <source>
        <dbReference type="ARBA" id="ARBA00023224"/>
    </source>
</evidence>
<keyword evidence="3 9" id="KW-1133">Transmembrane helix</keyword>
<keyword evidence="4 8" id="KW-0297">G-protein coupled receptor</keyword>
<dbReference type="InParanoid" id="B3RYP3"/>
<dbReference type="PhylomeDB" id="B3RYP3"/>
<feature type="transmembrane region" description="Helical" evidence="9">
    <location>
        <begin position="137"/>
        <end position="160"/>
    </location>
</feature>
<evidence type="ECO:0000313" key="11">
    <source>
        <dbReference type="EMBL" id="EDV25078.1"/>
    </source>
</evidence>
<dbReference type="InterPro" id="IPR000276">
    <property type="entry name" value="GPCR_Rhodpsn"/>
</dbReference>
<sequence>MGNISSNGTNGTATYSDVFRYAGIAASPLSAIGLLANLFMLMVLSNRFHFSKTTYNLIRVSVISDSISCFTSAACYILMVVYRLDVNDGRIVCRTIIFTTMTSYGISMMTLAIIAIDRYFAVVRPFLSVYHSKKSRIILFSEIQVWIISAAVCVPLLFYVNVYPDDPIFCDFPEVTLNKSIYLFVFTLILYFIPSTAIIITYWRIIMHQRQSIRPGYISDERRYRDETKKKKFIGVLTSIASSYLLTTWPFFVAILSMAIKQVSGRNLVKNNLTLFLLLFYSMTVTLSITIMSPFLYIKFDKNIRAESFRIFKRCCCKSLSENNSVILISSAKHYHSDHLSPIVTIKDSKLN</sequence>
<comment type="subcellular location">
    <subcellularLocation>
        <location evidence="1">Membrane</location>
        <topology evidence="1">Multi-pass membrane protein</topology>
    </subcellularLocation>
</comment>
<dbReference type="GO" id="GO:0007186">
    <property type="term" value="P:G protein-coupled receptor signaling pathway"/>
    <property type="evidence" value="ECO:0000318"/>
    <property type="project" value="GO_Central"/>
</dbReference>
<keyword evidence="5 9" id="KW-0472">Membrane</keyword>
<dbReference type="PROSITE" id="PS00237">
    <property type="entry name" value="G_PROTEIN_RECEP_F1_1"/>
    <property type="match status" value="1"/>
</dbReference>
<dbReference type="STRING" id="10228.B3RYP3"/>
<evidence type="ECO:0000256" key="4">
    <source>
        <dbReference type="ARBA" id="ARBA00023040"/>
    </source>
</evidence>
<dbReference type="InterPro" id="IPR017452">
    <property type="entry name" value="GPCR_Rhodpsn_7TM"/>
</dbReference>
<name>B3RYP3_TRIAD</name>
<dbReference type="PANTHER" id="PTHR24235:SF29">
    <property type="entry name" value="GH23382P"/>
    <property type="match status" value="1"/>
</dbReference>
<dbReference type="AlphaFoldDB" id="B3RYP3"/>
<feature type="transmembrane region" description="Helical" evidence="9">
    <location>
        <begin position="96"/>
        <end position="116"/>
    </location>
</feature>
<dbReference type="SUPFAM" id="SSF81321">
    <property type="entry name" value="Family A G protein-coupled receptor-like"/>
    <property type="match status" value="1"/>
</dbReference>
<accession>B3RYP3</accession>
<dbReference type="eggNOG" id="KOG4219">
    <property type="taxonomic scope" value="Eukaryota"/>
</dbReference>
<feature type="transmembrane region" description="Helical" evidence="9">
    <location>
        <begin position="56"/>
        <end position="84"/>
    </location>
</feature>
<dbReference type="KEGG" id="tad:TRIADDRAFT_56628"/>
<dbReference type="HOGENOM" id="CLU_054463_0_0_1"/>
<reference evidence="11 12" key="1">
    <citation type="journal article" date="2008" name="Nature">
        <title>The Trichoplax genome and the nature of placozoans.</title>
        <authorList>
            <person name="Srivastava M."/>
            <person name="Begovic E."/>
            <person name="Chapman J."/>
            <person name="Putnam N.H."/>
            <person name="Hellsten U."/>
            <person name="Kawashima T."/>
            <person name="Kuo A."/>
            <person name="Mitros T."/>
            <person name="Salamov A."/>
            <person name="Carpenter M.L."/>
            <person name="Signorovitch A.Y."/>
            <person name="Moreno M.A."/>
            <person name="Kamm K."/>
            <person name="Grimwood J."/>
            <person name="Schmutz J."/>
            <person name="Shapiro H."/>
            <person name="Grigoriev I.V."/>
            <person name="Buss L.W."/>
            <person name="Schierwater B."/>
            <person name="Dellaporta S.L."/>
            <person name="Rokhsar D.S."/>
        </authorList>
    </citation>
    <scope>NUCLEOTIDE SEQUENCE [LARGE SCALE GENOMIC DNA]</scope>
    <source>
        <strain evidence="11 12">Grell-BS-1999</strain>
    </source>
</reference>
<dbReference type="EMBL" id="DS985245">
    <property type="protein sequence ID" value="EDV25078.1"/>
    <property type="molecule type" value="Genomic_DNA"/>
</dbReference>
<evidence type="ECO:0000256" key="8">
    <source>
        <dbReference type="RuleBase" id="RU000688"/>
    </source>
</evidence>
<evidence type="ECO:0000256" key="5">
    <source>
        <dbReference type="ARBA" id="ARBA00023136"/>
    </source>
</evidence>
<keyword evidence="12" id="KW-1185">Reference proteome</keyword>
<keyword evidence="6 8" id="KW-0675">Receptor</keyword>
<dbReference type="OrthoDB" id="10010417at2759"/>
<dbReference type="Pfam" id="PF00001">
    <property type="entry name" value="7tm_1"/>
    <property type="match status" value="1"/>
</dbReference>
<dbReference type="Gene3D" id="1.20.1070.10">
    <property type="entry name" value="Rhodopsin 7-helix transmembrane proteins"/>
    <property type="match status" value="1"/>
</dbReference>
<evidence type="ECO:0000256" key="3">
    <source>
        <dbReference type="ARBA" id="ARBA00022989"/>
    </source>
</evidence>
<dbReference type="GeneID" id="6754181"/>
<dbReference type="PANTHER" id="PTHR24235">
    <property type="entry name" value="NEUROPEPTIDE Y RECEPTOR"/>
    <property type="match status" value="1"/>
</dbReference>
<keyword evidence="2 8" id="KW-0812">Transmembrane</keyword>
<feature type="transmembrane region" description="Helical" evidence="9">
    <location>
        <begin position="20"/>
        <end position="44"/>
    </location>
</feature>
<keyword evidence="7 8" id="KW-0807">Transducer</keyword>
<dbReference type="PROSITE" id="PS50262">
    <property type="entry name" value="G_PROTEIN_RECEP_F1_2"/>
    <property type="match status" value="1"/>
</dbReference>
<evidence type="ECO:0000256" key="1">
    <source>
        <dbReference type="ARBA" id="ARBA00004141"/>
    </source>
</evidence>
<dbReference type="FunFam" id="1.20.1070.10:FF:000278">
    <property type="entry name" value="Trace amine-associated receptor 1"/>
    <property type="match status" value="1"/>
</dbReference>
<protein>
    <recommendedName>
        <fullName evidence="10">G-protein coupled receptors family 1 profile domain-containing protein</fullName>
    </recommendedName>
</protein>
<dbReference type="RefSeq" id="XP_002112968.1">
    <property type="nucleotide sequence ID" value="XM_002112932.1"/>
</dbReference>
<dbReference type="GO" id="GO:0004930">
    <property type="term" value="F:G protein-coupled receptor activity"/>
    <property type="evidence" value="ECO:0000318"/>
    <property type="project" value="GO_Central"/>
</dbReference>
<comment type="similarity">
    <text evidence="8">Belongs to the G-protein coupled receptor 1 family.</text>
</comment>
<gene>
    <name evidence="11" type="ORF">TRIADDRAFT_56628</name>
</gene>
<dbReference type="PRINTS" id="PR00237">
    <property type="entry name" value="GPCRRHODOPSN"/>
</dbReference>
<feature type="domain" description="G-protein coupled receptors family 1 profile" evidence="10">
    <location>
        <begin position="36"/>
        <end position="297"/>
    </location>
</feature>
<dbReference type="GO" id="GO:0005886">
    <property type="term" value="C:plasma membrane"/>
    <property type="evidence" value="ECO:0000318"/>
    <property type="project" value="GO_Central"/>
</dbReference>
<dbReference type="CTD" id="6754181"/>
<dbReference type="Proteomes" id="UP000009022">
    <property type="component" value="Unassembled WGS sequence"/>
</dbReference>
<feature type="transmembrane region" description="Helical" evidence="9">
    <location>
        <begin position="275"/>
        <end position="298"/>
    </location>
</feature>
<evidence type="ECO:0000259" key="10">
    <source>
        <dbReference type="PROSITE" id="PS50262"/>
    </source>
</evidence>
<dbReference type="FunCoup" id="B3RYP3">
    <property type="interactions" value="99"/>
</dbReference>
<feature type="transmembrane region" description="Helical" evidence="9">
    <location>
        <begin position="180"/>
        <end position="203"/>
    </location>
</feature>
<evidence type="ECO:0000256" key="2">
    <source>
        <dbReference type="ARBA" id="ARBA00022692"/>
    </source>
</evidence>
<dbReference type="OMA" id="RIVCRTI"/>
<dbReference type="CDD" id="cd00637">
    <property type="entry name" value="7tm_classA_rhodopsin-like"/>
    <property type="match status" value="1"/>
</dbReference>
<evidence type="ECO:0000256" key="6">
    <source>
        <dbReference type="ARBA" id="ARBA00023170"/>
    </source>
</evidence>